<dbReference type="PATRIC" id="fig|1110509.7.peg.1148"/>
<evidence type="ECO:0000313" key="2">
    <source>
        <dbReference type="Proteomes" id="UP000005877"/>
    </source>
</evidence>
<dbReference type="RefSeq" id="WP_014586583.1">
    <property type="nucleotide sequence ID" value="NC_017527.1"/>
</dbReference>
<dbReference type="AlphaFoldDB" id="G7WM23"/>
<name>G7WM23_METH6</name>
<dbReference type="GeneID" id="12510198"/>
<reference evidence="1 2" key="1">
    <citation type="journal article" date="2012" name="PLoS ONE">
        <title>The genome characteristics and predicted function of methyl-group oxidation pathway in the obligate aceticlastic methanogens, Methanosaeta spp.</title>
        <authorList>
            <person name="Zhu J."/>
            <person name="Zheng H."/>
            <person name="Ai G."/>
            <person name="Zhang G."/>
            <person name="Liu D."/>
            <person name="Liu X."/>
            <person name="Dong X."/>
        </authorList>
    </citation>
    <scope>NUCLEOTIDE SEQUENCE [LARGE SCALE GENOMIC DNA]</scope>
    <source>
        <strain evidence="1 2">6Ac</strain>
    </source>
</reference>
<dbReference type="STRING" id="1110509.Mhar_1029"/>
<accession>G7WM23</accession>
<keyword evidence="2" id="KW-1185">Reference proteome</keyword>
<evidence type="ECO:0000313" key="1">
    <source>
        <dbReference type="EMBL" id="AET64398.1"/>
    </source>
</evidence>
<dbReference type="Proteomes" id="UP000005877">
    <property type="component" value="Chromosome"/>
</dbReference>
<sequence length="69" mass="7741">MTDQIEELREKVLAVLRRNDVKRAAFFRSIVRGEVIREGEGEILVELSGRPSGVARTGAMDEISFDMSC</sequence>
<dbReference type="HOGENOM" id="CLU_2766051_0_0_2"/>
<organism evidence="1 2">
    <name type="scientific">Methanothrix harundinacea (strain 6Ac)</name>
    <name type="common">Methanosaeta harundinacea</name>
    <dbReference type="NCBI Taxonomy" id="1110509"/>
    <lineage>
        <taxon>Archaea</taxon>
        <taxon>Methanobacteriati</taxon>
        <taxon>Methanobacteriota</taxon>
        <taxon>Stenosarchaea group</taxon>
        <taxon>Methanomicrobia</taxon>
        <taxon>Methanotrichales</taxon>
        <taxon>Methanotrichaceae</taxon>
        <taxon>Methanothrix</taxon>
    </lineage>
</organism>
<proteinExistence type="predicted"/>
<protein>
    <submittedName>
        <fullName evidence="1">Uncharacterized protein</fullName>
    </submittedName>
</protein>
<dbReference type="KEGG" id="mhi:Mhar_1029"/>
<gene>
    <name evidence="1" type="ordered locus">Mhar_1029</name>
</gene>
<dbReference type="EMBL" id="CP003117">
    <property type="protein sequence ID" value="AET64398.1"/>
    <property type="molecule type" value="Genomic_DNA"/>
</dbReference>